<sequence>MLQKGKLRRFTLKTLSRIVVSNFLFSALRALYCEEIPQELPMKSGTPSMQSLLEEHTTFLPALS</sequence>
<accession>A0A142CUM6</accession>
<dbReference type="Proteomes" id="UP000073604">
    <property type="component" value="Chromosome"/>
</dbReference>
<keyword evidence="2" id="KW-1185">Reference proteome</keyword>
<dbReference type="AlphaFoldDB" id="A0A142CUM6"/>
<organism evidence="1 2">
    <name type="scientific">Thermococcus peptonophilus</name>
    <dbReference type="NCBI Taxonomy" id="53952"/>
    <lineage>
        <taxon>Archaea</taxon>
        <taxon>Methanobacteriati</taxon>
        <taxon>Methanobacteriota</taxon>
        <taxon>Thermococci</taxon>
        <taxon>Thermococcales</taxon>
        <taxon>Thermococcaceae</taxon>
        <taxon>Thermococcus</taxon>
    </lineage>
</organism>
<dbReference type="KEGG" id="tpep:A0127_04480"/>
<evidence type="ECO:0000313" key="1">
    <source>
        <dbReference type="EMBL" id="AMQ18478.1"/>
    </source>
</evidence>
<evidence type="ECO:0000313" key="2">
    <source>
        <dbReference type="Proteomes" id="UP000073604"/>
    </source>
</evidence>
<reference evidence="2" key="1">
    <citation type="submission" date="2016-03" db="EMBL/GenBank/DDBJ databases">
        <authorList>
            <person name="Oger P.M."/>
        </authorList>
    </citation>
    <scope>NUCLEOTIDE SEQUENCE [LARGE SCALE GENOMIC DNA]</scope>
    <source>
        <strain evidence="2">OG-1</strain>
    </source>
</reference>
<protein>
    <submittedName>
        <fullName evidence="1">Uncharacterized protein</fullName>
    </submittedName>
</protein>
<dbReference type="EMBL" id="CP014750">
    <property type="protein sequence ID" value="AMQ18478.1"/>
    <property type="molecule type" value="Genomic_DNA"/>
</dbReference>
<proteinExistence type="predicted"/>
<name>A0A142CUM6_9EURY</name>
<gene>
    <name evidence="1" type="ORF">A0127_04480</name>
</gene>